<reference evidence="1 2" key="1">
    <citation type="submission" date="2023-11" db="EMBL/GenBank/DDBJ databases">
        <authorList>
            <person name="Cook R."/>
            <person name="Crisci M."/>
            <person name="Pye H."/>
            <person name="Adriaenssens E."/>
            <person name="Santini J."/>
        </authorList>
    </citation>
    <scope>NUCLEOTIDE SEQUENCE [LARGE SCALE GENOMIC DNA]</scope>
    <source>
        <strain evidence="1">Lak_Megaphage_Sonny</strain>
    </source>
</reference>
<proteinExistence type="predicted"/>
<name>A0ABZ0Z656_9CAUD</name>
<evidence type="ECO:0000313" key="2">
    <source>
        <dbReference type="Proteomes" id="UP001358193"/>
    </source>
</evidence>
<organism evidence="1 2">
    <name type="scientific">phage Lak_Megaphage_Sonny</name>
    <dbReference type="NCBI Taxonomy" id="3109229"/>
    <lineage>
        <taxon>Viruses</taxon>
        <taxon>Duplodnaviria</taxon>
        <taxon>Heunggongvirae</taxon>
        <taxon>Uroviricota</taxon>
        <taxon>Caudoviricetes</taxon>
        <taxon>Caudoviricetes code 15 clade</taxon>
    </lineage>
</organism>
<dbReference type="EMBL" id="OR769223">
    <property type="protein sequence ID" value="WQJ53697.1"/>
    <property type="molecule type" value="Genomic_DNA"/>
</dbReference>
<evidence type="ECO:0000313" key="1">
    <source>
        <dbReference type="EMBL" id="WQJ53697.1"/>
    </source>
</evidence>
<dbReference type="Proteomes" id="UP001358193">
    <property type="component" value="Segment"/>
</dbReference>
<keyword evidence="2" id="KW-1185">Reference proteome</keyword>
<sequence length="297" mass="35033">MKKLTFLELAKREKTLTSLHGNCGLDPYSLIVNKEAVEDDERKQAVIEMSKITNEPTLYFIDKGNAALDRLFDDYPSEEISFSSEYNIHTGFDFCIREKVEKIEFEEDVNIYKETYTMRMNSVFERHWYYINVRRVVLPSVSKITESSENRLYIVSGKDGNIYKFPTLKYPAKFADFVKWLKKKRRIKFAAEYIWNKSISHEKILADPMLYWSWSTNGYLIQNLKTEKDIDEYNRQLKSIPYKSVMKAVKEKASLEFNDFYKAALVSDDLPLINVNITQKDIDEYIDDKNSGLKIER</sequence>
<protein>
    <submittedName>
        <fullName evidence="1">Uncharacterized protein</fullName>
    </submittedName>
</protein>
<accession>A0ABZ0Z656</accession>